<name>A0A3G9K9V2_9ACTN</name>
<dbReference type="PANTHER" id="PTHR45625">
    <property type="entry name" value="PEPTIDYL-PROLYL CIS-TRANS ISOMERASE-RELATED"/>
    <property type="match status" value="1"/>
</dbReference>
<dbReference type="PROSITE" id="PS51318">
    <property type="entry name" value="TAT"/>
    <property type="match status" value="1"/>
</dbReference>
<evidence type="ECO:0000256" key="4">
    <source>
        <dbReference type="RuleBase" id="RU363019"/>
    </source>
</evidence>
<keyword evidence="4" id="KW-0732">Signal</keyword>
<dbReference type="InterPro" id="IPR044666">
    <property type="entry name" value="Cyclophilin_A-like"/>
</dbReference>
<feature type="domain" description="PPIase cyclophilin-type" evidence="5">
    <location>
        <begin position="62"/>
        <end position="224"/>
    </location>
</feature>
<dbReference type="RefSeq" id="WP_198433417.1">
    <property type="nucleotide sequence ID" value="NZ_AP019367.1"/>
</dbReference>
<gene>
    <name evidence="6" type="ORF">Pcatena_06970</name>
</gene>
<dbReference type="Gene3D" id="2.40.100.10">
    <property type="entry name" value="Cyclophilin-like"/>
    <property type="match status" value="1"/>
</dbReference>
<dbReference type="InterPro" id="IPR002130">
    <property type="entry name" value="Cyclophilin-type_PPIase_dom"/>
</dbReference>
<comment type="similarity">
    <text evidence="4">Belongs to the cyclophilin-type PPIase family.</text>
</comment>
<dbReference type="EMBL" id="AP019367">
    <property type="protein sequence ID" value="BBH50110.1"/>
    <property type="molecule type" value="Genomic_DNA"/>
</dbReference>
<comment type="function">
    <text evidence="1 4">PPIases accelerate the folding of proteins. It catalyzes the cis-trans isomerization of proline imidic peptide bonds in oligopeptides.</text>
</comment>
<feature type="chain" id="PRO_5039740583" description="Peptidyl-prolyl cis-trans isomerase" evidence="4">
    <location>
        <begin position="23"/>
        <end position="224"/>
    </location>
</feature>
<feature type="signal peptide" evidence="4">
    <location>
        <begin position="1"/>
        <end position="22"/>
    </location>
</feature>
<keyword evidence="2 4" id="KW-0697">Rotamase</keyword>
<dbReference type="GO" id="GO:0006457">
    <property type="term" value="P:protein folding"/>
    <property type="evidence" value="ECO:0007669"/>
    <property type="project" value="InterPro"/>
</dbReference>
<comment type="catalytic activity">
    <reaction evidence="4">
        <text>[protein]-peptidylproline (omega=180) = [protein]-peptidylproline (omega=0)</text>
        <dbReference type="Rhea" id="RHEA:16237"/>
        <dbReference type="Rhea" id="RHEA-COMP:10747"/>
        <dbReference type="Rhea" id="RHEA-COMP:10748"/>
        <dbReference type="ChEBI" id="CHEBI:83833"/>
        <dbReference type="ChEBI" id="CHEBI:83834"/>
        <dbReference type="EC" id="5.2.1.8"/>
    </reaction>
</comment>
<dbReference type="Proteomes" id="UP000273154">
    <property type="component" value="Chromosome"/>
</dbReference>
<dbReference type="InterPro" id="IPR006311">
    <property type="entry name" value="TAT_signal"/>
</dbReference>
<evidence type="ECO:0000259" key="5">
    <source>
        <dbReference type="PROSITE" id="PS50072"/>
    </source>
</evidence>
<evidence type="ECO:0000313" key="6">
    <source>
        <dbReference type="EMBL" id="BBH50110.1"/>
    </source>
</evidence>
<dbReference type="PROSITE" id="PS50072">
    <property type="entry name" value="CSA_PPIASE_2"/>
    <property type="match status" value="1"/>
</dbReference>
<dbReference type="SUPFAM" id="SSF50891">
    <property type="entry name" value="Cyclophilin-like"/>
    <property type="match status" value="1"/>
</dbReference>
<dbReference type="PANTHER" id="PTHR45625:SF4">
    <property type="entry name" value="PEPTIDYLPROLYL ISOMERASE DOMAIN AND WD REPEAT-CONTAINING PROTEIN 1"/>
    <property type="match status" value="1"/>
</dbReference>
<dbReference type="AlphaFoldDB" id="A0A3G9K9V2"/>
<dbReference type="Pfam" id="PF00160">
    <property type="entry name" value="Pro_isomerase"/>
    <property type="match status" value="1"/>
</dbReference>
<keyword evidence="7" id="KW-1185">Reference proteome</keyword>
<protein>
    <recommendedName>
        <fullName evidence="4">Peptidyl-prolyl cis-trans isomerase</fullName>
        <shortName evidence="4">PPIase</shortName>
        <ecNumber evidence="4">5.2.1.8</ecNumber>
    </recommendedName>
</protein>
<evidence type="ECO:0000256" key="2">
    <source>
        <dbReference type="ARBA" id="ARBA00023110"/>
    </source>
</evidence>
<dbReference type="EC" id="5.2.1.8" evidence="4"/>
<dbReference type="InterPro" id="IPR020892">
    <property type="entry name" value="Cyclophilin-type_PPIase_CS"/>
</dbReference>
<dbReference type="KEGG" id="pcat:Pcatena_06970"/>
<evidence type="ECO:0000313" key="7">
    <source>
        <dbReference type="Proteomes" id="UP000273154"/>
    </source>
</evidence>
<sequence length="224" mass="22747">MQTMSRRSFLLASLGVASLCLAGCGSGASGAASTSAASASAVPSSSASSCVTSASGEYASGTHHATIEVEGYGAIKLELDADVAPVTVANFAKLAGEGFYDGLTFHRIIEGFMVQGGDPNGNGTGGSDEKIVGEFSDNGHPNSISHVRGTISMARSQAYNSASSQFFIMQADTPSLDGQYAAFGHVTEGMDVVDAMCEAARPTDNNGSIAAADQPRIASVKMDD</sequence>
<organism evidence="6 7">
    <name type="scientific">Parolsenella catena</name>
    <dbReference type="NCBI Taxonomy" id="2003188"/>
    <lineage>
        <taxon>Bacteria</taxon>
        <taxon>Bacillati</taxon>
        <taxon>Actinomycetota</taxon>
        <taxon>Coriobacteriia</taxon>
        <taxon>Coriobacteriales</taxon>
        <taxon>Atopobiaceae</taxon>
        <taxon>Parolsenella</taxon>
    </lineage>
</organism>
<keyword evidence="3 4" id="KW-0413">Isomerase</keyword>
<evidence type="ECO:0000256" key="1">
    <source>
        <dbReference type="ARBA" id="ARBA00002388"/>
    </source>
</evidence>
<dbReference type="PRINTS" id="PR00153">
    <property type="entry name" value="CSAPPISMRASE"/>
</dbReference>
<dbReference type="CDD" id="cd00317">
    <property type="entry name" value="cyclophilin"/>
    <property type="match status" value="1"/>
</dbReference>
<dbReference type="PROSITE" id="PS00170">
    <property type="entry name" value="CSA_PPIASE_1"/>
    <property type="match status" value="1"/>
</dbReference>
<dbReference type="GO" id="GO:0003755">
    <property type="term" value="F:peptidyl-prolyl cis-trans isomerase activity"/>
    <property type="evidence" value="ECO:0007669"/>
    <property type="project" value="UniProtKB-UniRule"/>
</dbReference>
<proteinExistence type="inferred from homology"/>
<dbReference type="InterPro" id="IPR029000">
    <property type="entry name" value="Cyclophilin-like_dom_sf"/>
</dbReference>
<accession>A0A3G9K9V2</accession>
<dbReference type="GeneID" id="88848826"/>
<reference evidence="7" key="1">
    <citation type="submission" date="2018-11" db="EMBL/GenBank/DDBJ databases">
        <title>Comparative genomics of Parolsenella catena and Libanicoccus massiliensis: Reclassification of Libanicoccus massiliensis as Parolsenella massiliensis comb. nov.</title>
        <authorList>
            <person name="Sakamoto M."/>
            <person name="Ikeyama N."/>
            <person name="Murakami T."/>
            <person name="Mori H."/>
            <person name="Yuki M."/>
            <person name="Ohkuma M."/>
        </authorList>
    </citation>
    <scope>NUCLEOTIDE SEQUENCE [LARGE SCALE GENOMIC DNA]</scope>
    <source>
        <strain evidence="7">JCM 31932</strain>
    </source>
</reference>
<evidence type="ECO:0000256" key="3">
    <source>
        <dbReference type="ARBA" id="ARBA00023235"/>
    </source>
</evidence>